<keyword evidence="9" id="KW-1185">Reference proteome</keyword>
<dbReference type="Pfam" id="PF18122">
    <property type="entry name" value="APC1_C"/>
    <property type="match status" value="1"/>
</dbReference>
<reference evidence="8 9" key="1">
    <citation type="submission" date="2021-05" db="EMBL/GenBank/DDBJ databases">
        <title>Genome Assembly of Synthetic Allotetraploid Brassica napus Reveals Homoeologous Exchanges between Subgenomes.</title>
        <authorList>
            <person name="Davis J.T."/>
        </authorList>
    </citation>
    <scope>NUCLEOTIDE SEQUENCE [LARGE SCALE GENOMIC DNA]</scope>
    <source>
        <strain evidence="9">cv. Da-Ae</strain>
        <tissue evidence="8">Seedling</tissue>
    </source>
</reference>
<dbReference type="EMBL" id="JAGKQM010000013">
    <property type="protein sequence ID" value="KAH0887793.1"/>
    <property type="molecule type" value="Genomic_DNA"/>
</dbReference>
<keyword evidence="2" id="KW-0472">Membrane</keyword>
<evidence type="ECO:0000259" key="5">
    <source>
        <dbReference type="Pfam" id="PF18122"/>
    </source>
</evidence>
<comment type="caution">
    <text evidence="8">The sequence shown here is derived from an EMBL/GenBank/DDBJ whole genome shotgun (WGS) entry which is preliminary data.</text>
</comment>
<dbReference type="InterPro" id="IPR048971">
    <property type="entry name" value="Apc1_3rd"/>
</dbReference>
<evidence type="ECO:0008006" key="10">
    <source>
        <dbReference type="Google" id="ProtNLM"/>
    </source>
</evidence>
<evidence type="ECO:0000313" key="9">
    <source>
        <dbReference type="Proteomes" id="UP000824890"/>
    </source>
</evidence>
<dbReference type="InterPro" id="IPR006527">
    <property type="entry name" value="F-box-assoc_dom_typ1"/>
</dbReference>
<feature type="domain" description="Anaphase-promoting complex subunit 1 N-terminal" evidence="4">
    <location>
        <begin position="291"/>
        <end position="479"/>
    </location>
</feature>
<dbReference type="InterPro" id="IPR036047">
    <property type="entry name" value="F-box-like_dom_sf"/>
</dbReference>
<dbReference type="SUPFAM" id="SSF81383">
    <property type="entry name" value="F-box domain"/>
    <property type="match status" value="1"/>
</dbReference>
<dbReference type="InterPro" id="IPR046794">
    <property type="entry name" value="Apc1_MidN"/>
</dbReference>
<feature type="domain" description="Anaphase-promoting complex subunit 1 C-terminal" evidence="5">
    <location>
        <begin position="1522"/>
        <end position="1687"/>
    </location>
</feature>
<dbReference type="InterPro" id="IPR017451">
    <property type="entry name" value="F-box-assoc_interact_dom"/>
</dbReference>
<dbReference type="NCBIfam" id="TIGR01640">
    <property type="entry name" value="F_box_assoc_1"/>
    <property type="match status" value="2"/>
</dbReference>
<name>A0ABQ8A5M0_BRANA</name>
<dbReference type="Proteomes" id="UP000824890">
    <property type="component" value="Unassembled WGS sequence"/>
</dbReference>
<evidence type="ECO:0000313" key="8">
    <source>
        <dbReference type="EMBL" id="KAH0887793.1"/>
    </source>
</evidence>
<dbReference type="Gene3D" id="1.25.10.10">
    <property type="entry name" value="Leucine-rich Repeat Variant"/>
    <property type="match status" value="2"/>
</dbReference>
<dbReference type="Pfam" id="PF12859">
    <property type="entry name" value="ANAPC1"/>
    <property type="match status" value="2"/>
</dbReference>
<proteinExistence type="predicted"/>
<dbReference type="Pfam" id="PF21282">
    <property type="entry name" value="APC1_3rd"/>
    <property type="match status" value="1"/>
</dbReference>
<feature type="domain" description="F-box associated beta-propeller type 1" evidence="3">
    <location>
        <begin position="2155"/>
        <end position="2398"/>
    </location>
</feature>
<evidence type="ECO:0000259" key="6">
    <source>
        <dbReference type="Pfam" id="PF20518"/>
    </source>
</evidence>
<accession>A0ABQ8A5M0</accession>
<feature type="transmembrane region" description="Helical" evidence="2">
    <location>
        <begin position="2413"/>
        <end position="2431"/>
    </location>
</feature>
<evidence type="ECO:0000256" key="1">
    <source>
        <dbReference type="ARBA" id="ARBA00022737"/>
    </source>
</evidence>
<dbReference type="InterPro" id="IPR024990">
    <property type="entry name" value="Apc1"/>
</dbReference>
<feature type="non-terminal residue" evidence="8">
    <location>
        <position position="2447"/>
    </location>
</feature>
<feature type="domain" description="Anaphase-promoting complex subunit 1 N-terminal" evidence="4">
    <location>
        <begin position="35"/>
        <end position="268"/>
    </location>
</feature>
<dbReference type="InterPro" id="IPR002015">
    <property type="entry name" value="Proteasome/cyclosome_rpt"/>
</dbReference>
<dbReference type="PANTHER" id="PTHR12827:SF5">
    <property type="entry name" value="BNAA03G01610D PROTEIN"/>
    <property type="match status" value="1"/>
</dbReference>
<keyword evidence="2" id="KW-1133">Transmembrane helix</keyword>
<dbReference type="PANTHER" id="PTHR12827">
    <property type="entry name" value="MEIOTIC CHECKPOINT REGULATOR TSG24 FAMILY MEMBER"/>
    <property type="match status" value="1"/>
</dbReference>
<gene>
    <name evidence="8" type="ORF">HID58_050222</name>
</gene>
<evidence type="ECO:0000259" key="3">
    <source>
        <dbReference type="Pfam" id="PF07734"/>
    </source>
</evidence>
<sequence length="2447" mass="276627">MSPGVRRLTVLGKFKPFGLIAEATDDGKPPDVDVPDSYEYFLFDPDLTGQLDNDDGNEANFSRQREHELFIRHNRIIWTSGSRVLKRFTLSSPIIKACWSHLGPGPEAFLCVLQIGCLTVYSTSGEVVSVPLSRTVISIWPLPFGLLLQQAAEVNQSSHIPFSAATPTLASREMLRQRKEIGNINFHSLVAHDLTSKRDMSSHLILRDPLEEPEPIYLEERGRLNIMKDYDERTIWTSDRLPLMTSYNKGKMQHSVWAAELIESASCSSGVVPDTVFPKRVSFRRIWQAKGAKKAASKVFLATDDAIPVICFLILEQKKLLSVGLQTVEINNEILFDVKPDISWSVSAIAAAPVVVTRSQVKNGLLPHLDIIVLSPENDLVLYSGKQCLCKYVLPSGFGKNLVSGDRESAEKDSGSRDLKITGLSDAVLGCINLSVNHSQIFRCALTGSPSSSLANDCIAAIAEGLRSDLYNLFLSLLWGDDNSGQKGTVPFGTKTGGGKLPSKSMELMVQSLDCLHAVYESLKMDNLRKQDLHQLAVLLCNIAKFLGEKCYIDHYIRDFPRLSETIRACTTLSSCRKPPNLFRWFENCLRRGSLPTNLDDLPDLIRKDGCSIVSWARKIVSFYSVLFGDKPVGQKLSSGVPCNIAPGSYSSNEELAILAMAGERFGLHQLDLLPSGVSLPLRHALDSCRESPPADWPAIAYVLLGREDMALSVFRNLSSSKEFEMQSDTSLISMSIPYMLHLHPVIVPSSLSESTGMENTKIEDTSSVDGSVIDGMEHIFNSYTQLRYGRDLRLNEVRRLLCSARPVVIQTSANPTISDQEQQQDQLWRIAQRTAAFTVPKLVLAGRLPAQQNAIVNLDPNVRNIQELKTWPEFHNAVAAGLRLAPLQGKVSRTWIKYNKPGEPNAVHAGLLFGLGLQGYLHVLNLSDIYQYFTQDHESTTVGLMLGLAASYRRTMQPEIAKALFFHVPARYQASYAEFEIPTLLQSAALVSVGILFEGSAHQQTMQLLLGEIGRRSAGDNVLEREGYAVSAGFSLGLVALGRGGDALGSLDPFVNRLLQYLGAKEGRSLLAPSNEDHRSAAQITDGNTSNVDITAPGAIIALALMYLKTESEVIFSKLSIPQTHYELECVRPDFIMLRVIARNLIMWSRIRPRCDWIQSQVPEVVKNGISHLQDDMDDTYEVDVEALVHAYVNIVAGACISLGLRFAGTRDGNARDLLYNYALYLLNEIKPVSATSGTAFPRGISKFVDRGTLEMCLYLVVLSLAVVMAGSGDLQIFRLLRFLRSRNSADGHANYGTQMAVSLATGFLFLGGGMRTFSTSNGSIAMLLITLYPRLPSGPNDNRCHLQASLNLLCTALSTVSSVEARAFRHLYVLATEARWLQTIDVDSGLPVYTPIEITVKETELYSETRFCEVTPCILPERAILKRICVCGPRYWPQQVELVPEEKHWWSFGDKSDTFSSGVIHVKRKVGACSYVDDPVGCQSLLSRAMHKVFGLRTLDESNTLASSHRELDSDSVDHLVSTFSSDPSLIAFAQLCCDKSWNDRSDSDFKEFCLQVLFDCISKDRPALLQVYLSLYTTIASMADLLVKTDSNVCDSLSISSLKVALAYNEAVTSGRLASSGGFVQSIFLASLGKRCEEILNCSTELKINLRNYLTSEAWPDDNNSELQKDTMLLSWYLKWFSVPSPSIIRAAVEKIKSKFKISTSAVPLLRLLLPSTHISAISEIDRVFFPSNVPVASLVRFKSTCKQWCALLNDKRFIYKHLELSREGFLRVHDHKLYQFINLETLALSSLQGPSDITSMIHCDGLLLSECRFNSVDKKLAVWNPFLRQIKWIEPVNSIKGHYGFYGFGYDNVSRDNYKILKFCNKLGYDSVEIYEFKTQLWRSVHYSHAYSWYAWFDEAVSMDGNMYWFAERLNIDKSITKFFILCFDFSREIFKETCCLPFITRDDDWVIPHLSGFGRDRLSLLSKDKYAKIQLWVTNNVTDEIVSWSKYFNMTPPYLPIISCGFFRNMAFFIHKTNMIMLWCLEEDIQNKNIYVNVYEIAYCLHRSLKQQWKISNPSSRSQLRQYLCYDYCYLVRILVPLEKLIVSFFLQVPVESLVRFKSTCKQLCALLNDKRFIYKHLDLSREGLIRVHDRKSCQFINLETVSLSSLQGPSYIYSMTHCDGLLLCEFKSDDKDRKFAVWNPFLSRVKWIKPLSSYSEYWDICGFGYDNVSRDNYKILRFCKMSGCEEVEIYDFKTQLWRSVDYSCAYYWCPSCDKAVSMDGNMYWFSDRKNTNKSIPDFFIQCFDFSKEIFEETCCLPFVNRDDDWLLSGSRGDSLSLLSKDKYGKIQLWVTNNLTDEIASWSKYFNVTPPYLTIIFHGYFNTTLFIRKTNRIMLWSRKKMSKIKIYTSTVWSRNKLRQDDIDGVIRLPFVVVAVFLFQVWFRFQSKRTLLRVARSFM</sequence>
<organism evidence="8 9">
    <name type="scientific">Brassica napus</name>
    <name type="common">Rape</name>
    <dbReference type="NCBI Taxonomy" id="3708"/>
    <lineage>
        <taxon>Eukaryota</taxon>
        <taxon>Viridiplantae</taxon>
        <taxon>Streptophyta</taxon>
        <taxon>Embryophyta</taxon>
        <taxon>Tracheophyta</taxon>
        <taxon>Spermatophyta</taxon>
        <taxon>Magnoliopsida</taxon>
        <taxon>eudicotyledons</taxon>
        <taxon>Gunneridae</taxon>
        <taxon>Pentapetalae</taxon>
        <taxon>rosids</taxon>
        <taxon>malvids</taxon>
        <taxon>Brassicales</taxon>
        <taxon>Brassicaceae</taxon>
        <taxon>Brassiceae</taxon>
        <taxon>Brassica</taxon>
    </lineage>
</organism>
<evidence type="ECO:0000259" key="4">
    <source>
        <dbReference type="Pfam" id="PF12859"/>
    </source>
</evidence>
<dbReference type="Pfam" id="PF07734">
    <property type="entry name" value="FBA_1"/>
    <property type="match status" value="2"/>
</dbReference>
<dbReference type="Pfam" id="PF01851">
    <property type="entry name" value="PC_rep"/>
    <property type="match status" value="1"/>
</dbReference>
<evidence type="ECO:0000256" key="2">
    <source>
        <dbReference type="SAM" id="Phobius"/>
    </source>
</evidence>
<feature type="domain" description="F-box associated beta-propeller type 1" evidence="3">
    <location>
        <begin position="1795"/>
        <end position="2042"/>
    </location>
</feature>
<dbReference type="Pfam" id="PF20518">
    <property type="entry name" value="Apc1_MidN"/>
    <property type="match status" value="1"/>
</dbReference>
<feature type="domain" description="Anaphase-promoting complex subunit 1 beta-sandwich" evidence="7">
    <location>
        <begin position="1381"/>
        <end position="1444"/>
    </location>
</feature>
<feature type="transmembrane region" description="Helical" evidence="2">
    <location>
        <begin position="1259"/>
        <end position="1282"/>
    </location>
</feature>
<keyword evidence="2" id="KW-0812">Transmembrane</keyword>
<keyword evidence="1" id="KW-0677">Repeat</keyword>
<dbReference type="InterPro" id="IPR041221">
    <property type="entry name" value="APC1_C"/>
</dbReference>
<dbReference type="InterPro" id="IPR049255">
    <property type="entry name" value="Apc1_N"/>
</dbReference>
<evidence type="ECO:0000259" key="7">
    <source>
        <dbReference type="Pfam" id="PF21282"/>
    </source>
</evidence>
<feature type="domain" description="Anaphase-promoting complex subunit 1 middle" evidence="6">
    <location>
        <begin position="515"/>
        <end position="710"/>
    </location>
</feature>
<dbReference type="InterPro" id="IPR011989">
    <property type="entry name" value="ARM-like"/>
</dbReference>
<protein>
    <recommendedName>
        <fullName evidence="10">Anaphase-promoting complex subunit 1</fullName>
    </recommendedName>
</protein>